<dbReference type="Proteomes" id="UP000712007">
    <property type="component" value="Unassembled WGS sequence"/>
</dbReference>
<dbReference type="EMBL" id="JADIMV010000043">
    <property type="protein sequence ID" value="MBO8439455.1"/>
    <property type="molecule type" value="Genomic_DNA"/>
</dbReference>
<dbReference type="Gene3D" id="3.40.50.450">
    <property type="match status" value="1"/>
</dbReference>
<reference evidence="4" key="1">
    <citation type="submission" date="2020-10" db="EMBL/GenBank/DDBJ databases">
        <authorList>
            <person name="Gilroy R."/>
        </authorList>
    </citation>
    <scope>NUCLEOTIDE SEQUENCE</scope>
    <source>
        <strain evidence="4">3924</strain>
    </source>
</reference>
<dbReference type="PANTHER" id="PTHR31223:SF70">
    <property type="entry name" value="LOG FAMILY PROTEIN YJL055W"/>
    <property type="match status" value="1"/>
</dbReference>
<gene>
    <name evidence="4" type="ORF">IAC51_02275</name>
</gene>
<evidence type="ECO:0000313" key="4">
    <source>
        <dbReference type="EMBL" id="MBO8439455.1"/>
    </source>
</evidence>
<evidence type="ECO:0000313" key="5">
    <source>
        <dbReference type="Proteomes" id="UP000712007"/>
    </source>
</evidence>
<keyword evidence="3" id="KW-0203">Cytokinin biosynthesis</keyword>
<evidence type="ECO:0000256" key="1">
    <source>
        <dbReference type="ARBA" id="ARBA00000274"/>
    </source>
</evidence>
<dbReference type="SUPFAM" id="SSF102405">
    <property type="entry name" value="MCP/YpsA-like"/>
    <property type="match status" value="1"/>
</dbReference>
<keyword evidence="3" id="KW-0378">Hydrolase</keyword>
<comment type="similarity">
    <text evidence="2 3">Belongs to the LOG family.</text>
</comment>
<evidence type="ECO:0000256" key="3">
    <source>
        <dbReference type="RuleBase" id="RU363015"/>
    </source>
</evidence>
<dbReference type="EC" id="3.2.2.n1" evidence="3"/>
<name>A0A940IE59_9BACT</name>
<dbReference type="GO" id="GO:0008714">
    <property type="term" value="F:AMP nucleosidase activity"/>
    <property type="evidence" value="ECO:0007669"/>
    <property type="project" value="UniProtKB-EC"/>
</dbReference>
<dbReference type="GO" id="GO:0005829">
    <property type="term" value="C:cytosol"/>
    <property type="evidence" value="ECO:0007669"/>
    <property type="project" value="TreeGrafter"/>
</dbReference>
<reference evidence="4" key="2">
    <citation type="journal article" date="2021" name="PeerJ">
        <title>Extensive microbial diversity within the chicken gut microbiome revealed by metagenomics and culture.</title>
        <authorList>
            <person name="Gilroy R."/>
            <person name="Ravi A."/>
            <person name="Getino M."/>
            <person name="Pursley I."/>
            <person name="Horton D.L."/>
            <person name="Alikhan N.F."/>
            <person name="Baker D."/>
            <person name="Gharbi K."/>
            <person name="Hall N."/>
            <person name="Watson M."/>
            <person name="Adriaenssens E.M."/>
            <person name="Foster-Nyarko E."/>
            <person name="Jarju S."/>
            <person name="Secka A."/>
            <person name="Antonio M."/>
            <person name="Oren A."/>
            <person name="Chaudhuri R.R."/>
            <person name="La Ragione R."/>
            <person name="Hildebrand F."/>
            <person name="Pallen M.J."/>
        </authorList>
    </citation>
    <scope>NUCLEOTIDE SEQUENCE</scope>
    <source>
        <strain evidence="4">3924</strain>
    </source>
</reference>
<organism evidence="4 5">
    <name type="scientific">Candidatus Aphodosoma intestinipullorum</name>
    <dbReference type="NCBI Taxonomy" id="2840674"/>
    <lineage>
        <taxon>Bacteria</taxon>
        <taxon>Pseudomonadati</taxon>
        <taxon>Bacteroidota</taxon>
        <taxon>Bacteroidia</taxon>
        <taxon>Bacteroidales</taxon>
        <taxon>Candidatus Aphodosoma</taxon>
    </lineage>
</organism>
<dbReference type="PANTHER" id="PTHR31223">
    <property type="entry name" value="LOG FAMILY PROTEIN YJL055W"/>
    <property type="match status" value="1"/>
</dbReference>
<protein>
    <recommendedName>
        <fullName evidence="3">Cytokinin riboside 5'-monophosphate phosphoribohydrolase</fullName>
        <ecNumber evidence="3">3.2.2.n1</ecNumber>
    </recommendedName>
</protein>
<dbReference type="GO" id="GO:0009691">
    <property type="term" value="P:cytokinin biosynthetic process"/>
    <property type="evidence" value="ECO:0007669"/>
    <property type="project" value="UniProtKB-UniRule"/>
</dbReference>
<accession>A0A940IE59</accession>
<dbReference type="AlphaFoldDB" id="A0A940IE59"/>
<dbReference type="InterPro" id="IPR031100">
    <property type="entry name" value="LOG_fam"/>
</dbReference>
<dbReference type="NCBIfam" id="TIGR00730">
    <property type="entry name" value="Rossman fold protein, TIGR00730 family"/>
    <property type="match status" value="1"/>
</dbReference>
<proteinExistence type="inferred from homology"/>
<dbReference type="InterPro" id="IPR005269">
    <property type="entry name" value="LOG"/>
</dbReference>
<dbReference type="Pfam" id="PF03641">
    <property type="entry name" value="Lysine_decarbox"/>
    <property type="match status" value="1"/>
</dbReference>
<sequence length="184" mass="20204">MNICVFCASSPQVSERFKEEARVIGRYIAEKGHTLVYGGATGGLMDAVAEAAHEGGAEIIGVIPEVIMRKGRESGLSSRLFRVGTMEERKDMMKEYADVFVALPGGYGTLDEVFDVLASGMAGEHDKPLVLVNTDDYWGSLLQQFQKMHAEGLAYRSPRVRLTVVQSADEAVREIEENLFADVQ</sequence>
<evidence type="ECO:0000256" key="2">
    <source>
        <dbReference type="ARBA" id="ARBA00006763"/>
    </source>
</evidence>
<comment type="caution">
    <text evidence="4">The sequence shown here is derived from an EMBL/GenBank/DDBJ whole genome shotgun (WGS) entry which is preliminary data.</text>
</comment>
<comment type="catalytic activity">
    <reaction evidence="1">
        <text>AMP + H2O = D-ribose 5-phosphate + adenine</text>
        <dbReference type="Rhea" id="RHEA:20129"/>
        <dbReference type="ChEBI" id="CHEBI:15377"/>
        <dbReference type="ChEBI" id="CHEBI:16708"/>
        <dbReference type="ChEBI" id="CHEBI:78346"/>
        <dbReference type="ChEBI" id="CHEBI:456215"/>
        <dbReference type="EC" id="3.2.2.4"/>
    </reaction>
</comment>